<keyword evidence="1" id="KW-1133">Transmembrane helix</keyword>
<keyword evidence="1 2" id="KW-0812">Transmembrane</keyword>
<accession>A0A086QD17</accession>
<comment type="caution">
    <text evidence="2">The sequence shown here is derived from an EMBL/GenBank/DDBJ whole genome shotgun (WGS) entry which is preliminary data.</text>
</comment>
<name>A0A086QD17_TOXGO</name>
<gene>
    <name evidence="2" type="ORF">TGMAS_415230</name>
</gene>
<dbReference type="AlphaFoldDB" id="A0A086QD17"/>
<feature type="transmembrane region" description="Helical" evidence="1">
    <location>
        <begin position="137"/>
        <end position="153"/>
    </location>
</feature>
<organism evidence="2 3">
    <name type="scientific">Toxoplasma gondii MAS</name>
    <dbReference type="NCBI Taxonomy" id="943118"/>
    <lineage>
        <taxon>Eukaryota</taxon>
        <taxon>Sar</taxon>
        <taxon>Alveolata</taxon>
        <taxon>Apicomplexa</taxon>
        <taxon>Conoidasida</taxon>
        <taxon>Coccidia</taxon>
        <taxon>Eucoccidiorida</taxon>
        <taxon>Eimeriorina</taxon>
        <taxon>Sarcocystidae</taxon>
        <taxon>Toxoplasma</taxon>
    </lineage>
</organism>
<dbReference type="EMBL" id="AEXC02001768">
    <property type="protein sequence ID" value="KFH10499.1"/>
    <property type="molecule type" value="Genomic_DNA"/>
</dbReference>
<evidence type="ECO:0000313" key="2">
    <source>
        <dbReference type="EMBL" id="KFH10499.1"/>
    </source>
</evidence>
<evidence type="ECO:0000313" key="3">
    <source>
        <dbReference type="Proteomes" id="UP000028821"/>
    </source>
</evidence>
<keyword evidence="1" id="KW-0472">Membrane</keyword>
<dbReference type="Proteomes" id="UP000028821">
    <property type="component" value="Unassembled WGS sequence"/>
</dbReference>
<sequence length="193" mass="21352">MLNTNRAVCAGVAHLRMFICKFVSVHSHSHLCVFLSRRVRMTDQSDANSAQFSRLYLQLDLLSPLGLHLAICDPRNLTGCLFLACRCVSAPASCVYMQIGSPIHTHINMYTNIYIHTYIYIYIYIYVYVYIGSSSLAVFRLLVGAIGATAVFSSSSRLCCTGAFVVYALARRLPILSLCGCLPLLLPSPSSRL</sequence>
<protein>
    <submittedName>
        <fullName evidence="2">Putative transmembrane protein</fullName>
    </submittedName>
</protein>
<proteinExistence type="predicted"/>
<reference evidence="2 3" key="1">
    <citation type="submission" date="2014-04" db="EMBL/GenBank/DDBJ databases">
        <authorList>
            <person name="Sibley D."/>
            <person name="Venepally P."/>
            <person name="Karamycheva S."/>
            <person name="Hadjithomas M."/>
            <person name="Khan A."/>
            <person name="Brunk B."/>
            <person name="Roos D."/>
            <person name="Caler E."/>
            <person name="Lorenzi H."/>
        </authorList>
    </citation>
    <scope>NUCLEOTIDE SEQUENCE [LARGE SCALE GENOMIC DNA]</scope>
    <source>
        <strain evidence="2 3">MAS</strain>
    </source>
</reference>
<evidence type="ECO:0000256" key="1">
    <source>
        <dbReference type="SAM" id="Phobius"/>
    </source>
</evidence>
<dbReference type="VEuPathDB" id="ToxoDB:TGMAS_415230"/>
<feature type="transmembrane region" description="Helical" evidence="1">
    <location>
        <begin position="113"/>
        <end position="131"/>
    </location>
</feature>